<dbReference type="PANTHER" id="PTHR21621">
    <property type="entry name" value="RIBOSOMAL PROTEIN S6 MODIFICATION PROTEIN"/>
    <property type="match status" value="1"/>
</dbReference>
<keyword evidence="1" id="KW-0547">Nucleotide-binding</keyword>
<dbReference type="InterPro" id="IPR004218">
    <property type="entry name" value="GSHS_ATP-bd"/>
</dbReference>
<dbReference type="InterPro" id="IPR013815">
    <property type="entry name" value="ATP_grasp_subdomain_1"/>
</dbReference>
<dbReference type="EMBL" id="CP042912">
    <property type="protein sequence ID" value="QEG20394.1"/>
    <property type="molecule type" value="Genomic_DNA"/>
</dbReference>
<organism evidence="3 4">
    <name type="scientific">Mariniblastus fucicola</name>
    <dbReference type="NCBI Taxonomy" id="980251"/>
    <lineage>
        <taxon>Bacteria</taxon>
        <taxon>Pseudomonadati</taxon>
        <taxon>Planctomycetota</taxon>
        <taxon>Planctomycetia</taxon>
        <taxon>Pirellulales</taxon>
        <taxon>Pirellulaceae</taxon>
        <taxon>Mariniblastus</taxon>
    </lineage>
</organism>
<dbReference type="InterPro" id="IPR011761">
    <property type="entry name" value="ATP-grasp"/>
</dbReference>
<gene>
    <name evidence="3" type="primary">gshB_1</name>
    <name evidence="3" type="ORF">MFFC18_02420</name>
</gene>
<dbReference type="InterPro" id="IPR004215">
    <property type="entry name" value="GSHS_N"/>
</dbReference>
<dbReference type="GO" id="GO:0004363">
    <property type="term" value="F:glutathione synthase activity"/>
    <property type="evidence" value="ECO:0007669"/>
    <property type="project" value="UniProtKB-EC"/>
</dbReference>
<dbReference type="PROSITE" id="PS51257">
    <property type="entry name" value="PROKAR_LIPOPROTEIN"/>
    <property type="match status" value="1"/>
</dbReference>
<sequence length="329" mass="35715">MKPILFLLNDRWSVKKGGTNATLMAACQRKGHDVYVTDVVHLQALNASELFAEAILLPKLQDVKSSKTLSTRLSKCKSNRLHLGSVEAVFIRTSPGKDNTRSWAHRLALEVMRLASDNGVNIVNHPQGLQKATSKLYTVCLPPEFVPRTLVCHSLNSVQAFAKELAGPMVIKPLIGSQGRDVFFIDGPESLNTRQVVDILGRTGYLIVQEFLPDASDGDIRVLTLDDSLVGAGRPIGIRRTPAAGEMRSNISLGGTAAVVELSQRQAELCKRIASLLQQDGIRFSGLDLIGEKIVEVNVFSPSGLQELENYLGADAPAEVIETLLNGIN</sequence>
<feature type="domain" description="ATP-grasp" evidence="2">
    <location>
        <begin position="136"/>
        <end position="325"/>
    </location>
</feature>
<dbReference type="STRING" id="980251.GCA_001642875_04588"/>
<dbReference type="OrthoDB" id="9785415at2"/>
<dbReference type="SUPFAM" id="SSF52440">
    <property type="entry name" value="PreATP-grasp domain"/>
    <property type="match status" value="1"/>
</dbReference>
<name>A0A5B9P2G5_9BACT</name>
<evidence type="ECO:0000313" key="4">
    <source>
        <dbReference type="Proteomes" id="UP000322214"/>
    </source>
</evidence>
<evidence type="ECO:0000256" key="1">
    <source>
        <dbReference type="PROSITE-ProRule" id="PRU00409"/>
    </source>
</evidence>
<keyword evidence="4" id="KW-1185">Reference proteome</keyword>
<dbReference type="PROSITE" id="PS50975">
    <property type="entry name" value="ATP_GRASP"/>
    <property type="match status" value="1"/>
</dbReference>
<dbReference type="Pfam" id="PF02955">
    <property type="entry name" value="GSH-S_ATP"/>
    <property type="match status" value="1"/>
</dbReference>
<evidence type="ECO:0000313" key="3">
    <source>
        <dbReference type="EMBL" id="QEG20394.1"/>
    </source>
</evidence>
<evidence type="ECO:0000259" key="2">
    <source>
        <dbReference type="PROSITE" id="PS50975"/>
    </source>
</evidence>
<dbReference type="KEGG" id="mff:MFFC18_02420"/>
<keyword evidence="3" id="KW-0436">Ligase</keyword>
<dbReference type="PANTHER" id="PTHR21621:SF4">
    <property type="entry name" value="GLUTATHIONE SYNTHETASE"/>
    <property type="match status" value="1"/>
</dbReference>
<dbReference type="Gene3D" id="3.30.1490.20">
    <property type="entry name" value="ATP-grasp fold, A domain"/>
    <property type="match status" value="1"/>
</dbReference>
<dbReference type="InterPro" id="IPR016185">
    <property type="entry name" value="PreATP-grasp_dom_sf"/>
</dbReference>
<dbReference type="GO" id="GO:0005524">
    <property type="term" value="F:ATP binding"/>
    <property type="evidence" value="ECO:0007669"/>
    <property type="project" value="UniProtKB-UniRule"/>
</dbReference>
<dbReference type="RefSeq" id="WP_075082583.1">
    <property type="nucleotide sequence ID" value="NZ_CP042912.1"/>
</dbReference>
<dbReference type="Proteomes" id="UP000322214">
    <property type="component" value="Chromosome"/>
</dbReference>
<accession>A0A5B9P2G5</accession>
<dbReference type="Gene3D" id="3.40.50.20">
    <property type="match status" value="1"/>
</dbReference>
<dbReference type="GO" id="GO:0005737">
    <property type="term" value="C:cytoplasm"/>
    <property type="evidence" value="ECO:0007669"/>
    <property type="project" value="TreeGrafter"/>
</dbReference>
<dbReference type="Pfam" id="PF02951">
    <property type="entry name" value="GSH-S_N"/>
    <property type="match status" value="1"/>
</dbReference>
<proteinExistence type="predicted"/>
<dbReference type="AlphaFoldDB" id="A0A5B9P2G5"/>
<dbReference type="GO" id="GO:0046872">
    <property type="term" value="F:metal ion binding"/>
    <property type="evidence" value="ECO:0007669"/>
    <property type="project" value="InterPro"/>
</dbReference>
<reference evidence="3 4" key="1">
    <citation type="submission" date="2019-08" db="EMBL/GenBank/DDBJ databases">
        <title>Deep-cultivation of Planctomycetes and their phenomic and genomic characterization uncovers novel biology.</title>
        <authorList>
            <person name="Wiegand S."/>
            <person name="Jogler M."/>
            <person name="Boedeker C."/>
            <person name="Pinto D."/>
            <person name="Vollmers J."/>
            <person name="Rivas-Marin E."/>
            <person name="Kohn T."/>
            <person name="Peeters S.H."/>
            <person name="Heuer A."/>
            <person name="Rast P."/>
            <person name="Oberbeckmann S."/>
            <person name="Bunk B."/>
            <person name="Jeske O."/>
            <person name="Meyerdierks A."/>
            <person name="Storesund J.E."/>
            <person name="Kallscheuer N."/>
            <person name="Luecker S."/>
            <person name="Lage O.M."/>
            <person name="Pohl T."/>
            <person name="Merkel B.J."/>
            <person name="Hornburger P."/>
            <person name="Mueller R.-W."/>
            <person name="Bruemmer F."/>
            <person name="Labrenz M."/>
            <person name="Spormann A.M."/>
            <person name="Op den Camp H."/>
            <person name="Overmann J."/>
            <person name="Amann R."/>
            <person name="Jetten M.S.M."/>
            <person name="Mascher T."/>
            <person name="Medema M.H."/>
            <person name="Devos D.P."/>
            <person name="Kaster A.-K."/>
            <person name="Ovreas L."/>
            <person name="Rohde M."/>
            <person name="Galperin M.Y."/>
            <person name="Jogler C."/>
        </authorList>
    </citation>
    <scope>NUCLEOTIDE SEQUENCE [LARGE SCALE GENOMIC DNA]</scope>
    <source>
        <strain evidence="3 4">FC18</strain>
    </source>
</reference>
<keyword evidence="1" id="KW-0067">ATP-binding</keyword>
<dbReference type="SUPFAM" id="SSF56059">
    <property type="entry name" value="Glutathione synthetase ATP-binding domain-like"/>
    <property type="match status" value="1"/>
</dbReference>
<dbReference type="EC" id="6.3.2.3" evidence="3"/>
<protein>
    <submittedName>
        <fullName evidence="3">Glutathione synthetase</fullName>
        <ecNumber evidence="3">6.3.2.3</ecNumber>
    </submittedName>
</protein>
<dbReference type="Gene3D" id="3.30.470.20">
    <property type="entry name" value="ATP-grasp fold, B domain"/>
    <property type="match status" value="1"/>
</dbReference>